<evidence type="ECO:0000313" key="6">
    <source>
        <dbReference type="EMBL" id="CAE7065228.1"/>
    </source>
</evidence>
<feature type="domain" description="Aldehyde dehydrogenase" evidence="5">
    <location>
        <begin position="31"/>
        <end position="293"/>
    </location>
</feature>
<dbReference type="GO" id="GO:0016620">
    <property type="term" value="F:oxidoreductase activity, acting on the aldehyde or oxo group of donors, NAD or NADP as acceptor"/>
    <property type="evidence" value="ECO:0007669"/>
    <property type="project" value="InterPro"/>
</dbReference>
<gene>
    <name evidence="6" type="ORF">RDB_LOCUS10960</name>
</gene>
<evidence type="ECO:0000313" key="7">
    <source>
        <dbReference type="Proteomes" id="UP000663827"/>
    </source>
</evidence>
<dbReference type="InterPro" id="IPR016163">
    <property type="entry name" value="Ald_DH_C"/>
</dbReference>
<dbReference type="InterPro" id="IPR016162">
    <property type="entry name" value="Ald_DH_N"/>
</dbReference>
<name>A0A8H3DSM5_9AGAM</name>
<evidence type="ECO:0000256" key="3">
    <source>
        <dbReference type="PROSITE-ProRule" id="PRU10007"/>
    </source>
</evidence>
<feature type="non-terminal residue" evidence="6">
    <location>
        <position position="1"/>
    </location>
</feature>
<accession>A0A8H3DSM5</accession>
<evidence type="ECO:0000259" key="5">
    <source>
        <dbReference type="Pfam" id="PF00171"/>
    </source>
</evidence>
<reference evidence="6" key="1">
    <citation type="submission" date="2021-01" db="EMBL/GenBank/DDBJ databases">
        <authorList>
            <person name="Kaushik A."/>
        </authorList>
    </citation>
    <scope>NUCLEOTIDE SEQUENCE</scope>
    <source>
        <strain evidence="6">AG5</strain>
    </source>
</reference>
<dbReference type="Gene3D" id="3.40.309.10">
    <property type="entry name" value="Aldehyde Dehydrogenase, Chain A, domain 2"/>
    <property type="match status" value="2"/>
</dbReference>
<dbReference type="AlphaFoldDB" id="A0A8H3DSM5"/>
<organism evidence="6 7">
    <name type="scientific">Rhizoctonia solani</name>
    <dbReference type="NCBI Taxonomy" id="456999"/>
    <lineage>
        <taxon>Eukaryota</taxon>
        <taxon>Fungi</taxon>
        <taxon>Dikarya</taxon>
        <taxon>Basidiomycota</taxon>
        <taxon>Agaricomycotina</taxon>
        <taxon>Agaricomycetes</taxon>
        <taxon>Cantharellales</taxon>
        <taxon>Ceratobasidiaceae</taxon>
        <taxon>Rhizoctonia</taxon>
    </lineage>
</organism>
<protein>
    <recommendedName>
        <fullName evidence="5">Aldehyde dehydrogenase domain-containing protein</fullName>
    </recommendedName>
</protein>
<dbReference type="PANTHER" id="PTHR11699">
    <property type="entry name" value="ALDEHYDE DEHYDROGENASE-RELATED"/>
    <property type="match status" value="1"/>
</dbReference>
<dbReference type="PROSITE" id="PS00687">
    <property type="entry name" value="ALDEHYDE_DEHYDR_GLU"/>
    <property type="match status" value="1"/>
</dbReference>
<dbReference type="EMBL" id="CAJNJQ010000236">
    <property type="protein sequence ID" value="CAE7065228.1"/>
    <property type="molecule type" value="Genomic_DNA"/>
</dbReference>
<dbReference type="SUPFAM" id="SSF53720">
    <property type="entry name" value="ALDH-like"/>
    <property type="match status" value="1"/>
</dbReference>
<dbReference type="InterPro" id="IPR015590">
    <property type="entry name" value="Aldehyde_DH_dom"/>
</dbReference>
<dbReference type="Pfam" id="PF00171">
    <property type="entry name" value="Aldedh"/>
    <property type="match status" value="2"/>
</dbReference>
<dbReference type="CDD" id="cd07106">
    <property type="entry name" value="ALDH_AldA-AAD23400"/>
    <property type="match status" value="1"/>
</dbReference>
<feature type="active site" evidence="3">
    <location>
        <position position="255"/>
    </location>
</feature>
<evidence type="ECO:0000256" key="1">
    <source>
        <dbReference type="ARBA" id="ARBA00009986"/>
    </source>
</evidence>
<sequence length="523" mass="57244">LEPIVGSMYTSVFSASRYGHIINGKEVFSEKMTSVFNPATGLHLADVPVLSPHQLDEAVNAAELAFPAWASKTYEQRGSVLLGMADIIETHASDYKELLTSEQGKPHSEAMYEIMGAAHWFREIACLRLPEIIHEDTPEREVVTKHVPLGVAAAIVPWNFPILLAVWKIAPALLAGNTILVKPSPWTPLTTLRIIADLQRVLPPGVLSVVSGDEDLGPLITTHPRIKKIAFTGSIQTGKRIMQDASQNLKRITLELGGNDPMIILPSVNPEAIAPNIFWGAFTNNGQFCIAGMCLLPSAFTSITQFTNQCETPWLRTLALLWLVMVLKRARDLDQFKITSCEPSYAKASVLTYNNLGTSLVSFNKLREIFEDTKARKCKFALGGDFPQAMSDRASNQDTQPCGLFVPIAIVDDPPEDSRVVQDEQFGPIIPLLRWQDEADVIHRASFGLGASVWGSDLTQATRIASQIESGNVWVNEIHKFGPTIPGGGHKQSGIGVENGVAGLKEWTNYQTISINKGDITAM</sequence>
<dbReference type="InterPro" id="IPR044086">
    <property type="entry name" value="LUC3-like"/>
</dbReference>
<evidence type="ECO:0000256" key="2">
    <source>
        <dbReference type="ARBA" id="ARBA00023002"/>
    </source>
</evidence>
<dbReference type="InterPro" id="IPR016161">
    <property type="entry name" value="Ald_DH/histidinol_DH"/>
</dbReference>
<dbReference type="InterPro" id="IPR029510">
    <property type="entry name" value="Ald_DH_CS_GLU"/>
</dbReference>
<comment type="caution">
    <text evidence="6">The sequence shown here is derived from an EMBL/GenBank/DDBJ whole genome shotgun (WGS) entry which is preliminary data.</text>
</comment>
<proteinExistence type="inferred from homology"/>
<feature type="domain" description="Aldehyde dehydrogenase" evidence="5">
    <location>
        <begin position="362"/>
        <end position="513"/>
    </location>
</feature>
<dbReference type="Proteomes" id="UP000663827">
    <property type="component" value="Unassembled WGS sequence"/>
</dbReference>
<evidence type="ECO:0000256" key="4">
    <source>
        <dbReference type="RuleBase" id="RU003345"/>
    </source>
</evidence>
<comment type="similarity">
    <text evidence="1 4">Belongs to the aldehyde dehydrogenase family.</text>
</comment>
<keyword evidence="2 4" id="KW-0560">Oxidoreductase</keyword>
<dbReference type="FunFam" id="3.40.605.10:FF:000007">
    <property type="entry name" value="NAD/NADP-dependent betaine aldehyde dehydrogenase"/>
    <property type="match status" value="1"/>
</dbReference>
<dbReference type="Gene3D" id="3.40.605.10">
    <property type="entry name" value="Aldehyde Dehydrogenase, Chain A, domain 1"/>
    <property type="match status" value="2"/>
</dbReference>